<reference evidence="3 4" key="1">
    <citation type="journal article" date="2011" name="PLoS Pathog.">
        <title>Endophytic Life Strategies Decoded by Genome and Transcriptome Analyses of the Mutualistic Root Symbiont Piriformospora indica.</title>
        <authorList>
            <person name="Zuccaro A."/>
            <person name="Lahrmann U."/>
            <person name="Guldener U."/>
            <person name="Langen G."/>
            <person name="Pfiffi S."/>
            <person name="Biedenkopf D."/>
            <person name="Wong P."/>
            <person name="Samans B."/>
            <person name="Grimm C."/>
            <person name="Basiewicz M."/>
            <person name="Murat C."/>
            <person name="Martin F."/>
            <person name="Kogel K.H."/>
        </authorList>
    </citation>
    <scope>NUCLEOTIDE SEQUENCE [LARGE SCALE GENOMIC DNA]</scope>
    <source>
        <strain evidence="3 4">DSM 11827</strain>
    </source>
</reference>
<dbReference type="InterPro" id="IPR008271">
    <property type="entry name" value="Ser/Thr_kinase_AS"/>
</dbReference>
<dbReference type="PROSITE" id="PS50011">
    <property type="entry name" value="PROTEIN_KINASE_DOM"/>
    <property type="match status" value="1"/>
</dbReference>
<dbReference type="Pfam" id="PF00069">
    <property type="entry name" value="Pkinase"/>
    <property type="match status" value="1"/>
</dbReference>
<gene>
    <name evidence="3" type="ORF">PIIN_09831</name>
</gene>
<dbReference type="InterPro" id="IPR011009">
    <property type="entry name" value="Kinase-like_dom_sf"/>
</dbReference>
<name>G4TX00_SERID</name>
<sequence length="595" mass="65744">MSLIIFQFVSKQEISDSLEPSKILFLSVNSSPAPVGLSPRVEYGLPAPSSEGVDEHVNTVSNGPLKALMAPQHEVEHPLLSEEFPTSSAIRIQNDTRSHRENWVKAPTNTRPNCLRDMITKLIRPVVRMKRLIKNSIRQMQTLSSLLRDPDPRMTLPRRATNPNLTTAGHPPQTNPSASPQASIQPQNLASMSGHVNLVSSDHHRTSAPPPSDTSGAVIGVGEVNNAFYPSIRSPSTHPLVGQKSSRRSHSSSAKHTTVNSDPGCSYSVSGTERNLTGHVHLYLSHKVYDGPYSTVYPGVYNDGFRKELVAIKVVKSIGPIHSIRRRRRREVITGTILRHPNILPVYGIAEGKEFGPFGGIVTPWCPNGSAVQYLYTHDTLPAERYRLWKGVVDGLAYLHAHVPQIVHGDMKPPNILIADDGRPMICDLGLARVEEYRRPSSFNGVLSNGCWEWMVGINTTSAHTGTPRYLAPEQVDPDNPSRPTMATDVYAVGCIGYELIYSAVPYAHRKHNLQWQIFHDIHNGVPPARRPDIATPSSTNPTVASSEVCGITILWDVLELCWSRDPCRRPSASDLCEWLAQDEDVIIDALERRA</sequence>
<dbReference type="InParanoid" id="G4TX00"/>
<dbReference type="Proteomes" id="UP000007148">
    <property type="component" value="Unassembled WGS sequence"/>
</dbReference>
<dbReference type="eggNOG" id="KOG0192">
    <property type="taxonomic scope" value="Eukaryota"/>
</dbReference>
<dbReference type="PANTHER" id="PTHR44329">
    <property type="entry name" value="SERINE/THREONINE-PROTEIN KINASE TNNI3K-RELATED"/>
    <property type="match status" value="1"/>
</dbReference>
<comment type="caution">
    <text evidence="3">The sequence shown here is derived from an EMBL/GenBank/DDBJ whole genome shotgun (WGS) entry which is preliminary data.</text>
</comment>
<evidence type="ECO:0000313" key="4">
    <source>
        <dbReference type="Proteomes" id="UP000007148"/>
    </source>
</evidence>
<dbReference type="SUPFAM" id="SSF56112">
    <property type="entry name" value="Protein kinase-like (PK-like)"/>
    <property type="match status" value="1"/>
</dbReference>
<dbReference type="Gene3D" id="1.10.510.10">
    <property type="entry name" value="Transferase(Phosphotransferase) domain 1"/>
    <property type="match status" value="1"/>
</dbReference>
<feature type="compositionally biased region" description="Polar residues" evidence="1">
    <location>
        <begin position="254"/>
        <end position="266"/>
    </location>
</feature>
<evidence type="ECO:0000313" key="3">
    <source>
        <dbReference type="EMBL" id="CCA75843.1"/>
    </source>
</evidence>
<dbReference type="EMBL" id="CAFZ01000533">
    <property type="protein sequence ID" value="CCA75843.1"/>
    <property type="molecule type" value="Genomic_DNA"/>
</dbReference>
<dbReference type="OrthoDB" id="4062651at2759"/>
<dbReference type="HOGENOM" id="CLU_566340_0_0_1"/>
<proteinExistence type="predicted"/>
<organism evidence="3 4">
    <name type="scientific">Serendipita indica (strain DSM 11827)</name>
    <name type="common">Root endophyte fungus</name>
    <name type="synonym">Piriformospora indica</name>
    <dbReference type="NCBI Taxonomy" id="1109443"/>
    <lineage>
        <taxon>Eukaryota</taxon>
        <taxon>Fungi</taxon>
        <taxon>Dikarya</taxon>
        <taxon>Basidiomycota</taxon>
        <taxon>Agaricomycotina</taxon>
        <taxon>Agaricomycetes</taxon>
        <taxon>Sebacinales</taxon>
        <taxon>Serendipitaceae</taxon>
        <taxon>Serendipita</taxon>
    </lineage>
</organism>
<accession>G4TX00</accession>
<feature type="compositionally biased region" description="Polar residues" evidence="1">
    <location>
        <begin position="175"/>
        <end position="185"/>
    </location>
</feature>
<dbReference type="InterPro" id="IPR000719">
    <property type="entry name" value="Prot_kinase_dom"/>
</dbReference>
<protein>
    <recommendedName>
        <fullName evidence="2">Protein kinase domain-containing protein</fullName>
    </recommendedName>
</protein>
<feature type="region of interest" description="Disordered" evidence="1">
    <location>
        <begin position="143"/>
        <end position="185"/>
    </location>
</feature>
<dbReference type="STRING" id="1109443.G4TX00"/>
<keyword evidence="4" id="KW-1185">Reference proteome</keyword>
<evidence type="ECO:0000259" key="2">
    <source>
        <dbReference type="PROSITE" id="PS50011"/>
    </source>
</evidence>
<dbReference type="OMA" id="RSHRENW"/>
<feature type="region of interest" description="Disordered" evidence="1">
    <location>
        <begin position="230"/>
        <end position="266"/>
    </location>
</feature>
<evidence type="ECO:0000256" key="1">
    <source>
        <dbReference type="SAM" id="MobiDB-lite"/>
    </source>
</evidence>
<dbReference type="SMART" id="SM00220">
    <property type="entry name" value="S_TKc"/>
    <property type="match status" value="1"/>
</dbReference>
<dbReference type="InterPro" id="IPR051681">
    <property type="entry name" value="Ser/Thr_Kinases-Pseudokinases"/>
</dbReference>
<feature type="domain" description="Protein kinase" evidence="2">
    <location>
        <begin position="282"/>
        <end position="580"/>
    </location>
</feature>
<dbReference type="GO" id="GO:0005524">
    <property type="term" value="F:ATP binding"/>
    <property type="evidence" value="ECO:0007669"/>
    <property type="project" value="InterPro"/>
</dbReference>
<dbReference type="PROSITE" id="PS00108">
    <property type="entry name" value="PROTEIN_KINASE_ST"/>
    <property type="match status" value="1"/>
</dbReference>
<dbReference type="GO" id="GO:0004674">
    <property type="term" value="F:protein serine/threonine kinase activity"/>
    <property type="evidence" value="ECO:0007669"/>
    <property type="project" value="TreeGrafter"/>
</dbReference>
<dbReference type="AlphaFoldDB" id="G4TX00"/>